<feature type="chain" id="PRO_5003929813" evidence="1">
    <location>
        <begin position="27"/>
        <end position="448"/>
    </location>
</feature>
<dbReference type="InterPro" id="IPR011047">
    <property type="entry name" value="Quinoprotein_ADH-like_sf"/>
</dbReference>
<keyword evidence="1" id="KW-0732">Signal</keyword>
<accession>K9H2U3</accession>
<dbReference type="Proteomes" id="UP000009881">
    <property type="component" value="Unassembled WGS sequence"/>
</dbReference>
<dbReference type="InterPro" id="IPR018391">
    <property type="entry name" value="PQQ_b-propeller_rpt"/>
</dbReference>
<evidence type="ECO:0000256" key="1">
    <source>
        <dbReference type="SAM" id="SignalP"/>
    </source>
</evidence>
<dbReference type="PATRIC" id="fig|1238182.3.peg.609"/>
<reference evidence="3 4" key="1">
    <citation type="journal article" date="2013" name="Genome Announc.">
        <title>Draft Genome Sequence of an Alphaproteobacterium, Caenispirillum salinarum AK4(T), Isolated from a Solar Saltern.</title>
        <authorList>
            <person name="Khatri I."/>
            <person name="Singh A."/>
            <person name="Korpole S."/>
            <person name="Pinnaka A.K."/>
            <person name="Subramanian S."/>
        </authorList>
    </citation>
    <scope>NUCLEOTIDE SEQUENCE [LARGE SCALE GENOMIC DNA]</scope>
    <source>
        <strain evidence="3 4">AK4</strain>
    </source>
</reference>
<dbReference type="OrthoDB" id="5290752at2"/>
<proteinExistence type="predicted"/>
<name>K9H2U3_9PROT</name>
<dbReference type="EMBL" id="ANHY01000003">
    <property type="protein sequence ID" value="EKV32570.1"/>
    <property type="molecule type" value="Genomic_DNA"/>
</dbReference>
<keyword evidence="4" id="KW-1185">Reference proteome</keyword>
<protein>
    <submittedName>
        <fullName evidence="3">Outer membrane protein YfgL</fullName>
    </submittedName>
</protein>
<dbReference type="Pfam" id="PF13360">
    <property type="entry name" value="PQQ_2"/>
    <property type="match status" value="1"/>
</dbReference>
<organism evidence="3 4">
    <name type="scientific">Caenispirillum salinarum AK4</name>
    <dbReference type="NCBI Taxonomy" id="1238182"/>
    <lineage>
        <taxon>Bacteria</taxon>
        <taxon>Pseudomonadati</taxon>
        <taxon>Pseudomonadota</taxon>
        <taxon>Alphaproteobacteria</taxon>
        <taxon>Rhodospirillales</taxon>
        <taxon>Novispirillaceae</taxon>
        <taxon>Caenispirillum</taxon>
    </lineage>
</organism>
<dbReference type="eggNOG" id="COG1520">
    <property type="taxonomic scope" value="Bacteria"/>
</dbReference>
<dbReference type="AlphaFoldDB" id="K9H2U3"/>
<evidence type="ECO:0000259" key="2">
    <source>
        <dbReference type="Pfam" id="PF13360"/>
    </source>
</evidence>
<dbReference type="InterPro" id="IPR015943">
    <property type="entry name" value="WD40/YVTN_repeat-like_dom_sf"/>
</dbReference>
<evidence type="ECO:0000313" key="3">
    <source>
        <dbReference type="EMBL" id="EKV32570.1"/>
    </source>
</evidence>
<dbReference type="RefSeq" id="WP_009539058.1">
    <property type="nucleotide sequence ID" value="NZ_ANHY01000003.1"/>
</dbReference>
<evidence type="ECO:0000313" key="4">
    <source>
        <dbReference type="Proteomes" id="UP000009881"/>
    </source>
</evidence>
<gene>
    <name evidence="3" type="ORF">C882_2649</name>
</gene>
<dbReference type="InterPro" id="IPR002372">
    <property type="entry name" value="PQQ_rpt_dom"/>
</dbReference>
<comment type="caution">
    <text evidence="3">The sequence shown here is derived from an EMBL/GenBank/DDBJ whole genome shotgun (WGS) entry which is preliminary data.</text>
</comment>
<sequence length="448" mass="47088">MMRRVSFSVRALAVAAVTLPLLSACGGETWFGESEDPPLPGKRISVLEMQTGLEAQADGGAPQIVLPPPEPAQAWPQAGGLAHHAMQHMTLADNPQRVWRADIGEGAGSRDRLLAQPIVAEDRVYTIDTEARVTAFDLATGREVWETDLLPEDEDTNTLLGAGLAYANGRIFAATGLAQVVALDAGTGAEAWRTTVSAPMRAAPTVDGGRVFVVTIDNTVLALAASDGRTLWSQPGVAEATGLLGGAAPAVDAGTVVAPMRSGELMALTVHTGRPLWSDSIVAPRPVDATANLADINARPVIDSGRVYVVSASGLMTAIDMRTGQRVWDIPLAGIEQPWAAGGVLYALSLDADLAAVDARTGRVLWVTPLPRWEDPDDRTGRILWSGPVLASDRLIIAGSHGEAMSVSPYTGKVLGRTDLPDGITLAPIVAQDTLIFLTNDADLVAYR</sequence>
<dbReference type="Gene3D" id="2.130.10.10">
    <property type="entry name" value="YVTN repeat-like/Quinoprotein amine dehydrogenase"/>
    <property type="match status" value="1"/>
</dbReference>
<dbReference type="PANTHER" id="PTHR34512:SF30">
    <property type="entry name" value="OUTER MEMBRANE PROTEIN ASSEMBLY FACTOR BAMB"/>
    <property type="match status" value="1"/>
</dbReference>
<dbReference type="SUPFAM" id="SSF50998">
    <property type="entry name" value="Quinoprotein alcohol dehydrogenase-like"/>
    <property type="match status" value="1"/>
</dbReference>
<dbReference type="PANTHER" id="PTHR34512">
    <property type="entry name" value="CELL SURFACE PROTEIN"/>
    <property type="match status" value="1"/>
</dbReference>
<feature type="domain" description="Pyrrolo-quinoline quinone repeat" evidence="2">
    <location>
        <begin position="130"/>
        <end position="367"/>
    </location>
</feature>
<feature type="signal peptide" evidence="1">
    <location>
        <begin position="1"/>
        <end position="26"/>
    </location>
</feature>
<dbReference type="SMART" id="SM00564">
    <property type="entry name" value="PQQ"/>
    <property type="match status" value="7"/>
</dbReference>
<dbReference type="PROSITE" id="PS51257">
    <property type="entry name" value="PROKAR_LIPOPROTEIN"/>
    <property type="match status" value="1"/>
</dbReference>
<dbReference type="STRING" id="1238182.C882_2649"/>